<dbReference type="AlphaFoldDB" id="A0A2B7Z1K8"/>
<name>A0A2B7Z1K8_POLH7</name>
<evidence type="ECO:0000313" key="4">
    <source>
        <dbReference type="Proteomes" id="UP000224634"/>
    </source>
</evidence>
<dbReference type="InterPro" id="IPR039461">
    <property type="entry name" value="Peptidase_M49"/>
</dbReference>
<keyword evidence="2" id="KW-0378">Hydrolase</keyword>
<evidence type="ECO:0000256" key="1">
    <source>
        <dbReference type="ARBA" id="ARBA00022723"/>
    </source>
</evidence>
<dbReference type="PANTHER" id="PTHR23422">
    <property type="entry name" value="DIPEPTIDYL PEPTIDASE III-RELATED"/>
    <property type="match status" value="1"/>
</dbReference>
<evidence type="ECO:0000313" key="3">
    <source>
        <dbReference type="EMBL" id="PGH27211.1"/>
    </source>
</evidence>
<dbReference type="GO" id="GO:0046872">
    <property type="term" value="F:metal ion binding"/>
    <property type="evidence" value="ECO:0007669"/>
    <property type="project" value="UniProtKB-KW"/>
</dbReference>
<dbReference type="EMBL" id="PDNA01000009">
    <property type="protein sequence ID" value="PGH27211.1"/>
    <property type="molecule type" value="Genomic_DNA"/>
</dbReference>
<dbReference type="STRING" id="1447883.A0A2B7Z1K8"/>
<gene>
    <name evidence="3" type="ORF">AJ80_01168</name>
</gene>
<reference evidence="3 4" key="1">
    <citation type="submission" date="2017-10" db="EMBL/GenBank/DDBJ databases">
        <title>Comparative genomics in systemic dimorphic fungi from Ajellomycetaceae.</title>
        <authorList>
            <person name="Munoz J.F."/>
            <person name="Mcewen J.G."/>
            <person name="Clay O.K."/>
            <person name="Cuomo C.A."/>
        </authorList>
    </citation>
    <scope>NUCLEOTIDE SEQUENCE [LARGE SCALE GENOMIC DNA]</scope>
    <source>
        <strain evidence="3 4">UAMH7299</strain>
    </source>
</reference>
<dbReference type="Proteomes" id="UP000224634">
    <property type="component" value="Unassembled WGS sequence"/>
</dbReference>
<keyword evidence="1" id="KW-0479">Metal-binding</keyword>
<dbReference type="PANTHER" id="PTHR23422:SF11">
    <property type="entry name" value="DIPEPTIDYL PEPTIDASE 3"/>
    <property type="match status" value="1"/>
</dbReference>
<dbReference type="GO" id="GO:0005737">
    <property type="term" value="C:cytoplasm"/>
    <property type="evidence" value="ECO:0007669"/>
    <property type="project" value="TreeGrafter"/>
</dbReference>
<proteinExistence type="predicted"/>
<organism evidence="3 4">
    <name type="scientific">Polytolypa hystricis (strain UAMH7299)</name>
    <dbReference type="NCBI Taxonomy" id="1447883"/>
    <lineage>
        <taxon>Eukaryota</taxon>
        <taxon>Fungi</taxon>
        <taxon>Dikarya</taxon>
        <taxon>Ascomycota</taxon>
        <taxon>Pezizomycotina</taxon>
        <taxon>Eurotiomycetes</taxon>
        <taxon>Eurotiomycetidae</taxon>
        <taxon>Onygenales</taxon>
        <taxon>Onygenales incertae sedis</taxon>
        <taxon>Polytolypa</taxon>
    </lineage>
</organism>
<evidence type="ECO:0000256" key="2">
    <source>
        <dbReference type="ARBA" id="ARBA00022801"/>
    </source>
</evidence>
<accession>A0A2B7Z1K8</accession>
<keyword evidence="4" id="KW-1185">Reference proteome</keyword>
<protein>
    <submittedName>
        <fullName evidence="3">Uncharacterized protein</fullName>
    </submittedName>
</protein>
<dbReference type="Gene3D" id="3.30.540.30">
    <property type="match status" value="2"/>
</dbReference>
<dbReference type="Pfam" id="PF03571">
    <property type="entry name" value="Peptidase_M49"/>
    <property type="match status" value="1"/>
</dbReference>
<sequence length="274" mass="30718">MSPTETPHPPAIHQLVIKPIFDALEPREKFYARYFARAAWHGSKIIMQQVSPESPDIFDFIMDLYHACGGKWDTLVTQCNITSEELTSFLEYAAVFLCNLGNFYSEGDQKFVSDLSVDALHKISNMFPKTKAGLEKIMGPLLVVPPFNLGYPSNNAQSRYYTGTELISQQEIAKVSEAMDKHSIGPENTRIRKLVADGKPIYQLLQAAAETGVPSNNLHELADGIFLVRGDHSEELSKVCFALTKAKEYAGNNKQTQFLEHYIECFRTGSLEAF</sequence>
<dbReference type="GO" id="GO:0008239">
    <property type="term" value="F:dipeptidyl-peptidase activity"/>
    <property type="evidence" value="ECO:0007669"/>
    <property type="project" value="TreeGrafter"/>
</dbReference>
<dbReference type="OrthoDB" id="4694525at2759"/>
<comment type="caution">
    <text evidence="3">The sequence shown here is derived from an EMBL/GenBank/DDBJ whole genome shotgun (WGS) entry which is preliminary data.</text>
</comment>